<dbReference type="Proteomes" id="UP001374803">
    <property type="component" value="Chromosome"/>
</dbReference>
<dbReference type="SUPFAM" id="SSF53213">
    <property type="entry name" value="LigB-like"/>
    <property type="match status" value="1"/>
</dbReference>
<accession>A0ABZ2L0D2</accession>
<evidence type="ECO:0000313" key="3">
    <source>
        <dbReference type="Proteomes" id="UP001374803"/>
    </source>
</evidence>
<proteinExistence type="predicted"/>
<protein>
    <recommendedName>
        <fullName evidence="1">Extradiol ring-cleavage dioxygenase class III enzyme subunit B domain-containing protein</fullName>
    </recommendedName>
</protein>
<keyword evidence="3" id="KW-1185">Reference proteome</keyword>
<dbReference type="Pfam" id="PF02900">
    <property type="entry name" value="LigB"/>
    <property type="match status" value="1"/>
</dbReference>
<reference evidence="2" key="1">
    <citation type="submission" date="2021-12" db="EMBL/GenBank/DDBJ databases">
        <title>Discovery of the Pendulisporaceae a myxobacterial family with distinct sporulation behavior and unique specialized metabolism.</title>
        <authorList>
            <person name="Garcia R."/>
            <person name="Popoff A."/>
            <person name="Bader C.D."/>
            <person name="Loehr J."/>
            <person name="Walesch S."/>
            <person name="Walt C."/>
            <person name="Boldt J."/>
            <person name="Bunk B."/>
            <person name="Haeckl F.J.F.P.J."/>
            <person name="Gunesch A.P."/>
            <person name="Birkelbach J."/>
            <person name="Nuebel U."/>
            <person name="Pietschmann T."/>
            <person name="Bach T."/>
            <person name="Mueller R."/>
        </authorList>
    </citation>
    <scope>NUCLEOTIDE SEQUENCE</scope>
    <source>
        <strain evidence="2">MSr11367</strain>
    </source>
</reference>
<dbReference type="Gene3D" id="3.40.830.10">
    <property type="entry name" value="LigB-like"/>
    <property type="match status" value="1"/>
</dbReference>
<dbReference type="EMBL" id="CP089983">
    <property type="protein sequence ID" value="WXB04403.1"/>
    <property type="molecule type" value="Genomic_DNA"/>
</dbReference>
<sequence>MGEIVGAAIVSHAPGIMLPEATRRELNGGEDTSLVPGLRRLRTEVLDRLAADTIVVFDTHWIVTFEHILTAHARRQGLFTSHELPRGMKAIPYDMPGDPELAFAVERLAKGRDDTWALACDDPLLPIFYGTVNLWTFLAGRERWISVGLNQTATPDDFLLLGKLIGEAIAGLDRRVVLLASGGFSHRMVPFKELRRCESSDPANISSPAARAADERVLAWLAAGDHRQVIDFMPEYLRHAPEGHFGHYLMMAGALGGAACRAPGVPYSLYENSVGTGQAHVWFERPAGGWISGSAG</sequence>
<evidence type="ECO:0000313" key="2">
    <source>
        <dbReference type="EMBL" id="WXB04403.1"/>
    </source>
</evidence>
<organism evidence="2 3">
    <name type="scientific">Pendulispora rubella</name>
    <dbReference type="NCBI Taxonomy" id="2741070"/>
    <lineage>
        <taxon>Bacteria</taxon>
        <taxon>Pseudomonadati</taxon>
        <taxon>Myxococcota</taxon>
        <taxon>Myxococcia</taxon>
        <taxon>Myxococcales</taxon>
        <taxon>Sorangiineae</taxon>
        <taxon>Pendulisporaceae</taxon>
        <taxon>Pendulispora</taxon>
    </lineage>
</organism>
<evidence type="ECO:0000259" key="1">
    <source>
        <dbReference type="Pfam" id="PF02900"/>
    </source>
</evidence>
<feature type="domain" description="Extradiol ring-cleavage dioxygenase class III enzyme subunit B" evidence="1">
    <location>
        <begin position="7"/>
        <end position="270"/>
    </location>
</feature>
<dbReference type="InterPro" id="IPR004183">
    <property type="entry name" value="Xdiol_dOase_suB"/>
</dbReference>
<dbReference type="RefSeq" id="WP_394834042.1">
    <property type="nucleotide sequence ID" value="NZ_CP089929.1"/>
</dbReference>
<gene>
    <name evidence="2" type="ORF">LVJ94_46810</name>
</gene>
<name>A0ABZ2L0D2_9BACT</name>